<dbReference type="OrthoDB" id="6133115at2759"/>
<feature type="transmembrane region" description="Helical" evidence="8">
    <location>
        <begin position="96"/>
        <end position="116"/>
    </location>
</feature>
<keyword evidence="6 8" id="KW-0472">Membrane</keyword>
<feature type="domain" description="Major facilitator superfamily (MFS) profile" evidence="9">
    <location>
        <begin position="1"/>
        <end position="442"/>
    </location>
</feature>
<dbReference type="Pfam" id="PF00083">
    <property type="entry name" value="Sugar_tr"/>
    <property type="match status" value="1"/>
</dbReference>
<comment type="similarity">
    <text evidence="2 7">Belongs to the major facilitator superfamily. Sugar transporter (TC 2.A.1.1) family.</text>
</comment>
<gene>
    <name evidence="10" type="ORF">GOMPHAMPRED_000597</name>
</gene>
<dbReference type="Gene3D" id="1.20.1250.20">
    <property type="entry name" value="MFS general substrate transporter like domains"/>
    <property type="match status" value="1"/>
</dbReference>
<dbReference type="InterPro" id="IPR005828">
    <property type="entry name" value="MFS_sugar_transport-like"/>
</dbReference>
<evidence type="ECO:0000256" key="3">
    <source>
        <dbReference type="ARBA" id="ARBA00022448"/>
    </source>
</evidence>
<feature type="transmembrane region" description="Helical" evidence="8">
    <location>
        <begin position="251"/>
        <end position="274"/>
    </location>
</feature>
<dbReference type="SUPFAM" id="SSF103473">
    <property type="entry name" value="MFS general substrate transporter"/>
    <property type="match status" value="1"/>
</dbReference>
<dbReference type="PANTHER" id="PTHR48022:SF28">
    <property type="entry name" value="MAJOR FACILITATOR SUPERFAMILY (MFS) PROFILE DOMAIN-CONTAINING PROTEIN-RELATED"/>
    <property type="match status" value="1"/>
</dbReference>
<evidence type="ECO:0000313" key="10">
    <source>
        <dbReference type="EMBL" id="CAF9903886.1"/>
    </source>
</evidence>
<feature type="transmembrane region" description="Helical" evidence="8">
    <location>
        <begin position="388"/>
        <end position="408"/>
    </location>
</feature>
<evidence type="ECO:0000256" key="4">
    <source>
        <dbReference type="ARBA" id="ARBA00022692"/>
    </source>
</evidence>
<feature type="transmembrane region" description="Helical" evidence="8">
    <location>
        <begin position="346"/>
        <end position="376"/>
    </location>
</feature>
<evidence type="ECO:0000256" key="8">
    <source>
        <dbReference type="SAM" id="Phobius"/>
    </source>
</evidence>
<reference evidence="10" key="1">
    <citation type="submission" date="2021-03" db="EMBL/GenBank/DDBJ databases">
        <authorList>
            <person name="Tagirdzhanova G."/>
        </authorList>
    </citation>
    <scope>NUCLEOTIDE SEQUENCE</scope>
</reference>
<dbReference type="EMBL" id="CAJPDQ010000001">
    <property type="protein sequence ID" value="CAF9903886.1"/>
    <property type="molecule type" value="Genomic_DNA"/>
</dbReference>
<comment type="caution">
    <text evidence="10">The sequence shown here is derived from an EMBL/GenBank/DDBJ whole genome shotgun (WGS) entry which is preliminary data.</text>
</comment>
<feature type="transmembrane region" description="Helical" evidence="8">
    <location>
        <begin position="159"/>
        <end position="181"/>
    </location>
</feature>
<dbReference type="InterPro" id="IPR036259">
    <property type="entry name" value="MFS_trans_sf"/>
</dbReference>
<evidence type="ECO:0000313" key="11">
    <source>
        <dbReference type="Proteomes" id="UP000664169"/>
    </source>
</evidence>
<keyword evidence="4 8" id="KW-0812">Transmembrane</keyword>
<dbReference type="InterPro" id="IPR003663">
    <property type="entry name" value="Sugar/inositol_transpt"/>
</dbReference>
<comment type="subcellular location">
    <subcellularLocation>
        <location evidence="1">Membrane</location>
        <topology evidence="1">Multi-pass membrane protein</topology>
    </subcellularLocation>
</comment>
<dbReference type="PRINTS" id="PR00171">
    <property type="entry name" value="SUGRTRNSPORT"/>
</dbReference>
<dbReference type="Proteomes" id="UP000664169">
    <property type="component" value="Unassembled WGS sequence"/>
</dbReference>
<evidence type="ECO:0000256" key="7">
    <source>
        <dbReference type="RuleBase" id="RU003346"/>
    </source>
</evidence>
<accession>A0A8H3EBN0</accession>
<protein>
    <recommendedName>
        <fullName evidence="9">Major facilitator superfamily (MFS) profile domain-containing protein</fullName>
    </recommendedName>
</protein>
<feature type="transmembrane region" description="Helical" evidence="8">
    <location>
        <begin position="128"/>
        <end position="147"/>
    </location>
</feature>
<dbReference type="PROSITE" id="PS00217">
    <property type="entry name" value="SUGAR_TRANSPORT_2"/>
    <property type="match status" value="1"/>
</dbReference>
<evidence type="ECO:0000259" key="9">
    <source>
        <dbReference type="PROSITE" id="PS50850"/>
    </source>
</evidence>
<proteinExistence type="inferred from homology"/>
<evidence type="ECO:0000256" key="2">
    <source>
        <dbReference type="ARBA" id="ARBA00010992"/>
    </source>
</evidence>
<feature type="transmembrane region" description="Helical" evidence="8">
    <location>
        <begin position="286"/>
        <end position="309"/>
    </location>
</feature>
<keyword evidence="3 7" id="KW-0813">Transport</keyword>
<feature type="transmembrane region" description="Helical" evidence="8">
    <location>
        <begin position="420"/>
        <end position="438"/>
    </location>
</feature>
<sequence>MSALQGKLLFFLITALTCNSFLLIGFDNGVLGGVINQPAFNATFNSPDATTLGLIVSLYEGKERKGVAQENRGTFFAYEFFFSGMFSTSYGLPQMIIARIVSGIGMGFINSTAPVYQSEFSPRASRGLYACAQLSTLNFGIFLTYWIDYGFAGIPDSYAWRVPVVLQCIFIIPIIVLSGILPDTPRWLIGHSRIIEAEEVYSRVQRGRMPAQEIESTFNKMKMLVAAEDEVQVKGFKAVFRNDHLHSRRRLLIACSIQFFQQLGGINGIIYYAGTIFSTSLGFDDHFAALMSGFLFTWFFVASFIPWFLIDRIGRRPLLLYSITLMAAVFAVLSGLVSQIQYQTSIQYACGAAATAMLFIYQGAFTVGFQATVWVYPPEILPLRIRQTGTAIATACNWIINFMVVQITPVGIANIGWKYYIIYAIFNACFVPIIYFFYPETKGLELEDVDRLFAGDSIDQVVAEKGDWDHGLKSKETELVQ</sequence>
<keyword evidence="11" id="KW-1185">Reference proteome</keyword>
<dbReference type="InterPro" id="IPR020846">
    <property type="entry name" value="MFS_dom"/>
</dbReference>
<dbReference type="PROSITE" id="PS50850">
    <property type="entry name" value="MFS"/>
    <property type="match status" value="1"/>
</dbReference>
<dbReference type="AlphaFoldDB" id="A0A8H3EBN0"/>
<evidence type="ECO:0000256" key="1">
    <source>
        <dbReference type="ARBA" id="ARBA00004141"/>
    </source>
</evidence>
<evidence type="ECO:0000256" key="5">
    <source>
        <dbReference type="ARBA" id="ARBA00022989"/>
    </source>
</evidence>
<dbReference type="InterPro" id="IPR050360">
    <property type="entry name" value="MFS_Sugar_Transporters"/>
</dbReference>
<dbReference type="PANTHER" id="PTHR48022">
    <property type="entry name" value="PLASTIDIC GLUCOSE TRANSPORTER 4"/>
    <property type="match status" value="1"/>
</dbReference>
<dbReference type="GO" id="GO:0016020">
    <property type="term" value="C:membrane"/>
    <property type="evidence" value="ECO:0007669"/>
    <property type="project" value="UniProtKB-SubCell"/>
</dbReference>
<name>A0A8H3EBN0_9LECA</name>
<feature type="transmembrane region" description="Helical" evidence="8">
    <location>
        <begin position="318"/>
        <end position="340"/>
    </location>
</feature>
<evidence type="ECO:0000256" key="6">
    <source>
        <dbReference type="ARBA" id="ARBA00023136"/>
    </source>
</evidence>
<dbReference type="GO" id="GO:0005351">
    <property type="term" value="F:carbohydrate:proton symporter activity"/>
    <property type="evidence" value="ECO:0007669"/>
    <property type="project" value="TreeGrafter"/>
</dbReference>
<organism evidence="10 11">
    <name type="scientific">Gomphillus americanus</name>
    <dbReference type="NCBI Taxonomy" id="1940652"/>
    <lineage>
        <taxon>Eukaryota</taxon>
        <taxon>Fungi</taxon>
        <taxon>Dikarya</taxon>
        <taxon>Ascomycota</taxon>
        <taxon>Pezizomycotina</taxon>
        <taxon>Lecanoromycetes</taxon>
        <taxon>OSLEUM clade</taxon>
        <taxon>Ostropomycetidae</taxon>
        <taxon>Ostropales</taxon>
        <taxon>Graphidaceae</taxon>
        <taxon>Gomphilloideae</taxon>
        <taxon>Gomphillus</taxon>
    </lineage>
</organism>
<keyword evidence="5 8" id="KW-1133">Transmembrane helix</keyword>
<dbReference type="NCBIfam" id="TIGR00879">
    <property type="entry name" value="SP"/>
    <property type="match status" value="1"/>
</dbReference>
<dbReference type="InterPro" id="IPR005829">
    <property type="entry name" value="Sugar_transporter_CS"/>
</dbReference>